<proteinExistence type="predicted"/>
<reference evidence="1 2" key="1">
    <citation type="journal article" date="2020" name="IScience">
        <title>Genome Sequencing of the Endangered Kingdonia uniflora (Circaeasteraceae, Ranunculales) Reveals Potential Mechanisms of Evolutionary Specialization.</title>
        <authorList>
            <person name="Sun Y."/>
            <person name="Deng T."/>
            <person name="Zhang A."/>
            <person name="Moore M.J."/>
            <person name="Landis J.B."/>
            <person name="Lin N."/>
            <person name="Zhang H."/>
            <person name="Zhang X."/>
            <person name="Huang J."/>
            <person name="Zhang X."/>
            <person name="Sun H."/>
            <person name="Wang H."/>
        </authorList>
    </citation>
    <scope>NUCLEOTIDE SEQUENCE [LARGE SCALE GENOMIC DNA]</scope>
    <source>
        <strain evidence="1">TB1705</strain>
        <tissue evidence="1">Leaf</tissue>
    </source>
</reference>
<accession>A0A7J7NA52</accession>
<comment type="caution">
    <text evidence="1">The sequence shown here is derived from an EMBL/GenBank/DDBJ whole genome shotgun (WGS) entry which is preliminary data.</text>
</comment>
<name>A0A7J7NA52_9MAGN</name>
<feature type="non-terminal residue" evidence="1">
    <location>
        <position position="96"/>
    </location>
</feature>
<gene>
    <name evidence="1" type="ORF">GIB67_011654</name>
</gene>
<dbReference type="AlphaFoldDB" id="A0A7J7NA52"/>
<dbReference type="EMBL" id="JACGCM010000947">
    <property type="protein sequence ID" value="KAF6163963.1"/>
    <property type="molecule type" value="Genomic_DNA"/>
</dbReference>
<organism evidence="1 2">
    <name type="scientific">Kingdonia uniflora</name>
    <dbReference type="NCBI Taxonomy" id="39325"/>
    <lineage>
        <taxon>Eukaryota</taxon>
        <taxon>Viridiplantae</taxon>
        <taxon>Streptophyta</taxon>
        <taxon>Embryophyta</taxon>
        <taxon>Tracheophyta</taxon>
        <taxon>Spermatophyta</taxon>
        <taxon>Magnoliopsida</taxon>
        <taxon>Ranunculales</taxon>
        <taxon>Circaeasteraceae</taxon>
        <taxon>Kingdonia</taxon>
    </lineage>
</organism>
<sequence>MKNSITMYQKAYIYPGQIRKYTTTNPIIHRNYNRRLLRSLNKLQGFDHNNTVSSDDHHAYLIFLIAISFNSVVDDQIHKLVKPTKRPNHHAVNIQL</sequence>
<dbReference type="Proteomes" id="UP000541444">
    <property type="component" value="Unassembled WGS sequence"/>
</dbReference>
<evidence type="ECO:0000313" key="2">
    <source>
        <dbReference type="Proteomes" id="UP000541444"/>
    </source>
</evidence>
<keyword evidence="2" id="KW-1185">Reference proteome</keyword>
<evidence type="ECO:0000313" key="1">
    <source>
        <dbReference type="EMBL" id="KAF6163963.1"/>
    </source>
</evidence>
<protein>
    <submittedName>
        <fullName evidence="1">Uncharacterized protein</fullName>
    </submittedName>
</protein>